<comment type="caution">
    <text evidence="8">The sequence shown here is derived from an EMBL/GenBank/DDBJ whole genome shotgun (WGS) entry which is preliminary data.</text>
</comment>
<evidence type="ECO:0000313" key="8">
    <source>
        <dbReference type="EMBL" id="KAJ6229957.1"/>
    </source>
</evidence>
<protein>
    <recommendedName>
        <fullName evidence="4">Oxidation resistance protein 1</fullName>
    </recommendedName>
</protein>
<keyword evidence="8" id="KW-0675">Receptor</keyword>
<feature type="region of interest" description="Disordered" evidence="5">
    <location>
        <begin position="1"/>
        <end position="44"/>
    </location>
</feature>
<evidence type="ECO:0000256" key="1">
    <source>
        <dbReference type="ARBA" id="ARBA00004173"/>
    </source>
</evidence>
<dbReference type="InterPro" id="IPR018392">
    <property type="entry name" value="LysM"/>
</dbReference>
<evidence type="ECO:0000259" key="7">
    <source>
        <dbReference type="PROSITE" id="PS51886"/>
    </source>
</evidence>
<dbReference type="PANTHER" id="PTHR23354">
    <property type="entry name" value="NUCLEOLAR PROTEIN 7/ESTROGEN RECEPTOR COACTIVATOR-RELATED"/>
    <property type="match status" value="1"/>
</dbReference>
<feature type="domain" description="TLDc" evidence="7">
    <location>
        <begin position="388"/>
        <end position="547"/>
    </location>
</feature>
<keyword evidence="3" id="KW-0496">Mitochondrion</keyword>
<evidence type="ECO:0000259" key="6">
    <source>
        <dbReference type="PROSITE" id="PS51782"/>
    </source>
</evidence>
<gene>
    <name evidence="8" type="ORF">M0813_07178</name>
</gene>
<evidence type="ECO:0000313" key="9">
    <source>
        <dbReference type="Proteomes" id="UP001150062"/>
    </source>
</evidence>
<feature type="compositionally biased region" description="Basic residues" evidence="5">
    <location>
        <begin position="295"/>
        <end position="306"/>
    </location>
</feature>
<dbReference type="InterPro" id="IPR006571">
    <property type="entry name" value="TLDc_dom"/>
</dbReference>
<dbReference type="Proteomes" id="UP001150062">
    <property type="component" value="Unassembled WGS sequence"/>
</dbReference>
<dbReference type="EMBL" id="JAOAOG010000315">
    <property type="protein sequence ID" value="KAJ6229957.1"/>
    <property type="molecule type" value="Genomic_DNA"/>
</dbReference>
<comment type="subcellular location">
    <subcellularLocation>
        <location evidence="1">Mitochondrion</location>
    </subcellularLocation>
</comment>
<feature type="domain" description="LysM" evidence="6">
    <location>
        <begin position="59"/>
        <end position="103"/>
    </location>
</feature>
<evidence type="ECO:0000256" key="3">
    <source>
        <dbReference type="ARBA" id="ARBA00023128"/>
    </source>
</evidence>
<sequence>MEKTENQTNQEKEKKEKTKPTIETKPKPKTKPKTEEKKKKKMEEKLLITNKSQLDPDVIIYSLSKNESLESLFKKFRITFTELQKLNPNLNKDNVSSFHQIFVRRPKEEKKKEKKKQEITRKKSVEKNVVKEKEKEMILNKNNKVLTNKQNELYTFKITFWTSKWACDGTLSFTSEYFIFAPSLDGVEDNLLSKIQKKAWVGVSFNALVDCQLYPHPPNFNELEQDSLQIIESPLDKRLIQILVKDHGIVHFSGKTSLLEEISKILINMMNTAHENREQEIKIFLENLKEMEKKMNRKKKKKKNKNQKKEKEKYNENEKEKAKGKGKGIENQKEAHSKIHMFSKIFTRNKSTNNIKKQEKEKELENEYFSAMSSDSDSFLPQLKGKTKILNNEYIEYIYPLLPSFLSQSDWKLLFSTEKHGISLITFYELTSKVTTSLIFIKTVNGEVIGAFIPIRIKISKNFYGKSSGFIFSLSPTPQYFRWTGKNDYFILTTQKSISFGGGSNYGIWISADLTDGSTNYCETYDNKKLSQISNFQIAQIEVWSFVYR</sequence>
<dbReference type="PANTHER" id="PTHR23354:SF62">
    <property type="entry name" value="MUSTARD, ISOFORM V"/>
    <property type="match status" value="1"/>
</dbReference>
<name>A0ABQ8XBG8_9EUKA</name>
<dbReference type="SMART" id="SM00584">
    <property type="entry name" value="TLDc"/>
    <property type="match status" value="1"/>
</dbReference>
<feature type="region of interest" description="Disordered" evidence="5">
    <location>
        <begin position="294"/>
        <end position="332"/>
    </location>
</feature>
<evidence type="ECO:0000256" key="5">
    <source>
        <dbReference type="SAM" id="MobiDB-lite"/>
    </source>
</evidence>
<evidence type="ECO:0000256" key="2">
    <source>
        <dbReference type="ARBA" id="ARBA00009540"/>
    </source>
</evidence>
<organism evidence="8 9">
    <name type="scientific">Anaeramoeba flamelloides</name>
    <dbReference type="NCBI Taxonomy" id="1746091"/>
    <lineage>
        <taxon>Eukaryota</taxon>
        <taxon>Metamonada</taxon>
        <taxon>Anaeramoebidae</taxon>
        <taxon>Anaeramoeba</taxon>
    </lineage>
</organism>
<dbReference type="PROSITE" id="PS51886">
    <property type="entry name" value="TLDC"/>
    <property type="match status" value="1"/>
</dbReference>
<accession>A0ABQ8XBG8</accession>
<reference evidence="8" key="1">
    <citation type="submission" date="2022-08" db="EMBL/GenBank/DDBJ databases">
        <title>Novel sulfate-reducing endosymbionts in the free-living metamonad Anaeramoeba.</title>
        <authorList>
            <person name="Jerlstrom-Hultqvist J."/>
            <person name="Cepicka I."/>
            <person name="Gallot-Lavallee L."/>
            <person name="Salas-Leiva D."/>
            <person name="Curtis B.A."/>
            <person name="Zahonova K."/>
            <person name="Pipaliya S."/>
            <person name="Dacks J."/>
            <person name="Roger A.J."/>
        </authorList>
    </citation>
    <scope>NUCLEOTIDE SEQUENCE</scope>
    <source>
        <strain evidence="8">Schooner1</strain>
    </source>
</reference>
<evidence type="ECO:0000256" key="4">
    <source>
        <dbReference type="ARBA" id="ARBA00040604"/>
    </source>
</evidence>
<comment type="similarity">
    <text evidence="2">Belongs to the OXR1 family.</text>
</comment>
<dbReference type="PROSITE" id="PS51782">
    <property type="entry name" value="LYSM"/>
    <property type="match status" value="1"/>
</dbReference>
<proteinExistence type="inferred from homology"/>
<keyword evidence="9" id="KW-1185">Reference proteome</keyword>
<feature type="compositionally biased region" description="Basic and acidic residues" evidence="5">
    <location>
        <begin position="307"/>
        <end position="332"/>
    </location>
</feature>
<dbReference type="Pfam" id="PF07534">
    <property type="entry name" value="TLD"/>
    <property type="match status" value="1"/>
</dbReference>